<proteinExistence type="predicted"/>
<accession>A0A6B9ZDM3</accession>
<dbReference type="KEGG" id="chih:GWR21_09735"/>
<sequence length="246" mass="27727">MLKKLSLLAYLISPIIVLSSCENKPLAKKDQASGAIFSGDSGYLTEKVIIPYVVAENLLDTASPSRKKTPLSDSLIMGKYYRHHDHYMVCILHPDEPSNGLILFETTSAGHPTNVQLYGHGIYNYCWENGDIAFGKLQDYFYLITCRTGMSYNGKERYLFKELYAQNHVNPILEFSWDGHLPSAEIDFQRLTSQITISNDSVITDYRMIHGKRNRQSDTICEEPVDSARWCMSSGTGNGRLLTVPA</sequence>
<evidence type="ECO:0000313" key="2">
    <source>
        <dbReference type="Proteomes" id="UP000476411"/>
    </source>
</evidence>
<evidence type="ECO:0000313" key="1">
    <source>
        <dbReference type="EMBL" id="QHS59859.1"/>
    </source>
</evidence>
<keyword evidence="2" id="KW-1185">Reference proteome</keyword>
<gene>
    <name evidence="1" type="ORF">GWR21_09735</name>
</gene>
<dbReference type="Proteomes" id="UP000476411">
    <property type="component" value="Chromosome"/>
</dbReference>
<dbReference type="RefSeq" id="WP_162331554.1">
    <property type="nucleotide sequence ID" value="NZ_CP048113.1"/>
</dbReference>
<protein>
    <submittedName>
        <fullName evidence="1">Uncharacterized protein</fullName>
    </submittedName>
</protein>
<dbReference type="EMBL" id="CP048113">
    <property type="protein sequence ID" value="QHS59859.1"/>
    <property type="molecule type" value="Genomic_DNA"/>
</dbReference>
<dbReference type="PROSITE" id="PS51257">
    <property type="entry name" value="PROKAR_LIPOPROTEIN"/>
    <property type="match status" value="1"/>
</dbReference>
<name>A0A6B9ZDM3_9BACT</name>
<dbReference type="AlphaFoldDB" id="A0A6B9ZDM3"/>
<reference evidence="1 2" key="1">
    <citation type="submission" date="2020-01" db="EMBL/GenBank/DDBJ databases">
        <title>Complete genome sequence of Chitinophaga sp. H33E-04 isolated from quinoa roots.</title>
        <authorList>
            <person name="Weon H.-Y."/>
            <person name="Lee S.A."/>
        </authorList>
    </citation>
    <scope>NUCLEOTIDE SEQUENCE [LARGE SCALE GENOMIC DNA]</scope>
    <source>
        <strain evidence="1 2">H33E-04</strain>
    </source>
</reference>
<organism evidence="1 2">
    <name type="scientific">Chitinophaga agri</name>
    <dbReference type="NCBI Taxonomy" id="2703787"/>
    <lineage>
        <taxon>Bacteria</taxon>
        <taxon>Pseudomonadati</taxon>
        <taxon>Bacteroidota</taxon>
        <taxon>Chitinophagia</taxon>
        <taxon>Chitinophagales</taxon>
        <taxon>Chitinophagaceae</taxon>
        <taxon>Chitinophaga</taxon>
    </lineage>
</organism>